<keyword evidence="1" id="KW-0862">Zinc</keyword>
<dbReference type="EMBL" id="KN824827">
    <property type="protein sequence ID" value="KIL00737.1"/>
    <property type="molecule type" value="Genomic_DNA"/>
</dbReference>
<accession>A0A0D0E6N5</accession>
<feature type="compositionally biased region" description="Polar residues" evidence="2">
    <location>
        <begin position="212"/>
        <end position="223"/>
    </location>
</feature>
<feature type="region of interest" description="Disordered" evidence="2">
    <location>
        <begin position="195"/>
        <end position="227"/>
    </location>
</feature>
<evidence type="ECO:0000313" key="5">
    <source>
        <dbReference type="Proteomes" id="UP000054538"/>
    </source>
</evidence>
<dbReference type="Proteomes" id="UP000054538">
    <property type="component" value="Unassembled WGS sequence"/>
</dbReference>
<evidence type="ECO:0000259" key="3">
    <source>
        <dbReference type="PROSITE" id="PS50157"/>
    </source>
</evidence>
<protein>
    <recommendedName>
        <fullName evidence="3">C2H2-type domain-containing protein</fullName>
    </recommendedName>
</protein>
<dbReference type="PROSITE" id="PS00028">
    <property type="entry name" value="ZINC_FINGER_C2H2_1"/>
    <property type="match status" value="1"/>
</dbReference>
<feature type="compositionally biased region" description="Acidic residues" evidence="2">
    <location>
        <begin position="195"/>
        <end position="205"/>
    </location>
</feature>
<dbReference type="HOGENOM" id="CLU_089025_0_0_1"/>
<dbReference type="InParanoid" id="A0A0D0E6N5"/>
<keyword evidence="1" id="KW-0479">Metal-binding</keyword>
<gene>
    <name evidence="4" type="ORF">PAXRUDRAFT_821320</name>
</gene>
<reference evidence="5" key="2">
    <citation type="submission" date="2015-01" db="EMBL/GenBank/DDBJ databases">
        <title>Evolutionary Origins and Diversification of the Mycorrhizal Mutualists.</title>
        <authorList>
            <consortium name="DOE Joint Genome Institute"/>
            <consortium name="Mycorrhizal Genomics Consortium"/>
            <person name="Kohler A."/>
            <person name="Kuo A."/>
            <person name="Nagy L.G."/>
            <person name="Floudas D."/>
            <person name="Copeland A."/>
            <person name="Barry K.W."/>
            <person name="Cichocki N."/>
            <person name="Veneault-Fourrey C."/>
            <person name="LaButti K."/>
            <person name="Lindquist E.A."/>
            <person name="Lipzen A."/>
            <person name="Lundell T."/>
            <person name="Morin E."/>
            <person name="Murat C."/>
            <person name="Riley R."/>
            <person name="Ohm R."/>
            <person name="Sun H."/>
            <person name="Tunlid A."/>
            <person name="Henrissat B."/>
            <person name="Grigoriev I.V."/>
            <person name="Hibbett D.S."/>
            <person name="Martin F."/>
        </authorList>
    </citation>
    <scope>NUCLEOTIDE SEQUENCE [LARGE SCALE GENOMIC DNA]</scope>
    <source>
        <strain evidence="5">Ve08.2h10</strain>
    </source>
</reference>
<evidence type="ECO:0000256" key="2">
    <source>
        <dbReference type="SAM" id="MobiDB-lite"/>
    </source>
</evidence>
<dbReference type="STRING" id="930991.A0A0D0E6N5"/>
<dbReference type="AlphaFoldDB" id="A0A0D0E6N5"/>
<sequence>MSGSKIIETLEFDLSGEGAIYFARRVIQTMPCEWEGCPIILNSWVTLAKHLQRHCSHVSHQDGVYQCLYSRCSGRTHHSIGGLKTHVELSHLSRVALPCPARGCNEAFVRASQLEGHFKHAHRDLHDKRISPDALAPLAIIAPPRPLHPPPTLPNTKTGMHVVLTSVAKAPVRPGGSQASGSQAISRKWSRLDVQDGETNDDPIPFDDLPSRPTSFKTPNPTLVNIEVRSPPSATTQSLLSRPQPVIHPPIRSHDVQQTILYPVFARKVDMGEA</sequence>
<evidence type="ECO:0000313" key="4">
    <source>
        <dbReference type="EMBL" id="KIL00737.1"/>
    </source>
</evidence>
<dbReference type="OrthoDB" id="2576496at2759"/>
<organism evidence="4 5">
    <name type="scientific">Paxillus rubicundulus Ve08.2h10</name>
    <dbReference type="NCBI Taxonomy" id="930991"/>
    <lineage>
        <taxon>Eukaryota</taxon>
        <taxon>Fungi</taxon>
        <taxon>Dikarya</taxon>
        <taxon>Basidiomycota</taxon>
        <taxon>Agaricomycotina</taxon>
        <taxon>Agaricomycetes</taxon>
        <taxon>Agaricomycetidae</taxon>
        <taxon>Boletales</taxon>
        <taxon>Paxilineae</taxon>
        <taxon>Paxillaceae</taxon>
        <taxon>Paxillus</taxon>
    </lineage>
</organism>
<keyword evidence="5" id="KW-1185">Reference proteome</keyword>
<name>A0A0D0E6N5_9AGAM</name>
<dbReference type="GO" id="GO:0008270">
    <property type="term" value="F:zinc ion binding"/>
    <property type="evidence" value="ECO:0007669"/>
    <property type="project" value="UniProtKB-KW"/>
</dbReference>
<proteinExistence type="predicted"/>
<reference evidence="4 5" key="1">
    <citation type="submission" date="2014-04" db="EMBL/GenBank/DDBJ databases">
        <authorList>
            <consortium name="DOE Joint Genome Institute"/>
            <person name="Kuo A."/>
            <person name="Kohler A."/>
            <person name="Jargeat P."/>
            <person name="Nagy L.G."/>
            <person name="Floudas D."/>
            <person name="Copeland A."/>
            <person name="Barry K.W."/>
            <person name="Cichocki N."/>
            <person name="Veneault-Fourrey C."/>
            <person name="LaButti K."/>
            <person name="Lindquist E.A."/>
            <person name="Lipzen A."/>
            <person name="Lundell T."/>
            <person name="Morin E."/>
            <person name="Murat C."/>
            <person name="Sun H."/>
            <person name="Tunlid A."/>
            <person name="Henrissat B."/>
            <person name="Grigoriev I.V."/>
            <person name="Hibbett D.S."/>
            <person name="Martin F."/>
            <person name="Nordberg H.P."/>
            <person name="Cantor M.N."/>
            <person name="Hua S.X."/>
        </authorList>
    </citation>
    <scope>NUCLEOTIDE SEQUENCE [LARGE SCALE GENOMIC DNA]</scope>
    <source>
        <strain evidence="4 5">Ve08.2h10</strain>
    </source>
</reference>
<dbReference type="SMART" id="SM00355">
    <property type="entry name" value="ZnF_C2H2"/>
    <property type="match status" value="3"/>
</dbReference>
<dbReference type="InterPro" id="IPR013087">
    <property type="entry name" value="Znf_C2H2_type"/>
</dbReference>
<evidence type="ECO:0000256" key="1">
    <source>
        <dbReference type="PROSITE-ProRule" id="PRU00042"/>
    </source>
</evidence>
<keyword evidence="1" id="KW-0863">Zinc-finger</keyword>
<dbReference type="PROSITE" id="PS50157">
    <property type="entry name" value="ZINC_FINGER_C2H2_2"/>
    <property type="match status" value="1"/>
</dbReference>
<feature type="domain" description="C2H2-type" evidence="3">
    <location>
        <begin position="97"/>
        <end position="127"/>
    </location>
</feature>